<reference evidence="1 2" key="1">
    <citation type="submission" date="2018-10" db="EMBL/GenBank/DDBJ databases">
        <title>Bradyrhizobium sp. nov., isolated from effective nodules of peanut in China.</title>
        <authorList>
            <person name="Li Y."/>
        </authorList>
    </citation>
    <scope>NUCLEOTIDE SEQUENCE [LARGE SCALE GENOMIC DNA]</scope>
    <source>
        <strain evidence="1 2">CCBAU 51781</strain>
    </source>
</reference>
<sequence length="59" mass="6616">MFAAIEAHKARAMWLSLVDRCCELEILLPNEKRRSSICAGQEIIVATTLAGSRQNERLT</sequence>
<evidence type="ECO:0008006" key="3">
    <source>
        <dbReference type="Google" id="ProtNLM"/>
    </source>
</evidence>
<dbReference type="Proteomes" id="UP000289946">
    <property type="component" value="Unassembled WGS sequence"/>
</dbReference>
<accession>A0ABY0DQ92</accession>
<keyword evidence="2" id="KW-1185">Reference proteome</keyword>
<evidence type="ECO:0000313" key="2">
    <source>
        <dbReference type="Proteomes" id="UP000289946"/>
    </source>
</evidence>
<proteinExistence type="predicted"/>
<gene>
    <name evidence="1" type="ORF">EAS62_12260</name>
</gene>
<organism evidence="1 2">
    <name type="scientific">Bradyrhizobium zhanjiangense</name>
    <dbReference type="NCBI Taxonomy" id="1325107"/>
    <lineage>
        <taxon>Bacteria</taxon>
        <taxon>Pseudomonadati</taxon>
        <taxon>Pseudomonadota</taxon>
        <taxon>Alphaproteobacteria</taxon>
        <taxon>Hyphomicrobiales</taxon>
        <taxon>Nitrobacteraceae</taxon>
        <taxon>Bradyrhizobium</taxon>
    </lineage>
</organism>
<name>A0ABY0DQ92_9BRAD</name>
<comment type="caution">
    <text evidence="1">The sequence shown here is derived from an EMBL/GenBank/DDBJ whole genome shotgun (WGS) entry which is preliminary data.</text>
</comment>
<dbReference type="EMBL" id="RDRA01000006">
    <property type="protein sequence ID" value="RXG96358.1"/>
    <property type="molecule type" value="Genomic_DNA"/>
</dbReference>
<evidence type="ECO:0000313" key="1">
    <source>
        <dbReference type="EMBL" id="RXG96358.1"/>
    </source>
</evidence>
<protein>
    <recommendedName>
        <fullName evidence="3">Transposase</fullName>
    </recommendedName>
</protein>